<feature type="transmembrane region" description="Helical" evidence="7">
    <location>
        <begin position="254"/>
        <end position="275"/>
    </location>
</feature>
<keyword evidence="5 7" id="KW-1133">Transmembrane helix</keyword>
<feature type="domain" description="Cytochrome b561" evidence="8">
    <location>
        <begin position="12"/>
        <end position="215"/>
    </location>
</feature>
<keyword evidence="6 7" id="KW-0472">Membrane</keyword>
<dbReference type="GO" id="GO:0016020">
    <property type="term" value="C:membrane"/>
    <property type="evidence" value="ECO:0007669"/>
    <property type="project" value="UniProtKB-SubCell"/>
</dbReference>
<protein>
    <recommendedName>
        <fullName evidence="8">Cytochrome b561 domain-containing protein</fullName>
    </recommendedName>
</protein>
<dbReference type="EMBL" id="JAIWYP010000016">
    <property type="protein sequence ID" value="KAH3696493.1"/>
    <property type="molecule type" value="Genomic_DNA"/>
</dbReference>
<evidence type="ECO:0000256" key="4">
    <source>
        <dbReference type="ARBA" id="ARBA00022982"/>
    </source>
</evidence>
<evidence type="ECO:0000313" key="10">
    <source>
        <dbReference type="Proteomes" id="UP000828390"/>
    </source>
</evidence>
<comment type="caution">
    <text evidence="9">The sequence shown here is derived from an EMBL/GenBank/DDBJ whole genome shotgun (WGS) entry which is preliminary data.</text>
</comment>
<reference evidence="9" key="1">
    <citation type="journal article" date="2019" name="bioRxiv">
        <title>The Genome of the Zebra Mussel, Dreissena polymorpha: A Resource for Invasive Species Research.</title>
        <authorList>
            <person name="McCartney M.A."/>
            <person name="Auch B."/>
            <person name="Kono T."/>
            <person name="Mallez S."/>
            <person name="Zhang Y."/>
            <person name="Obille A."/>
            <person name="Becker A."/>
            <person name="Abrahante J.E."/>
            <person name="Garbe J."/>
            <person name="Badalamenti J.P."/>
            <person name="Herman A."/>
            <person name="Mangelson H."/>
            <person name="Liachko I."/>
            <person name="Sullivan S."/>
            <person name="Sone E.D."/>
            <person name="Koren S."/>
            <person name="Silverstein K.A.T."/>
            <person name="Beckman K.B."/>
            <person name="Gohl D.M."/>
        </authorList>
    </citation>
    <scope>NUCLEOTIDE SEQUENCE</scope>
    <source>
        <strain evidence="9">Duluth1</strain>
        <tissue evidence="9">Whole animal</tissue>
    </source>
</reference>
<dbReference type="PROSITE" id="PS50939">
    <property type="entry name" value="CYTOCHROME_B561"/>
    <property type="match status" value="1"/>
</dbReference>
<evidence type="ECO:0000313" key="9">
    <source>
        <dbReference type="EMBL" id="KAH3696493.1"/>
    </source>
</evidence>
<evidence type="ECO:0000259" key="8">
    <source>
        <dbReference type="PROSITE" id="PS50939"/>
    </source>
</evidence>
<proteinExistence type="predicted"/>
<dbReference type="SMART" id="SM00665">
    <property type="entry name" value="B561"/>
    <property type="match status" value="1"/>
</dbReference>
<keyword evidence="2" id="KW-0813">Transport</keyword>
<keyword evidence="3 7" id="KW-0812">Transmembrane</keyword>
<comment type="subcellular location">
    <subcellularLocation>
        <location evidence="1">Membrane</location>
    </subcellularLocation>
</comment>
<feature type="transmembrane region" description="Helical" evidence="7">
    <location>
        <begin position="93"/>
        <end position="116"/>
    </location>
</feature>
<reference evidence="9" key="2">
    <citation type="submission" date="2020-11" db="EMBL/GenBank/DDBJ databases">
        <authorList>
            <person name="McCartney M.A."/>
            <person name="Auch B."/>
            <person name="Kono T."/>
            <person name="Mallez S."/>
            <person name="Becker A."/>
            <person name="Gohl D.M."/>
            <person name="Silverstein K.A.T."/>
            <person name="Koren S."/>
            <person name="Bechman K.B."/>
            <person name="Herman A."/>
            <person name="Abrahante J.E."/>
            <person name="Garbe J."/>
        </authorList>
    </citation>
    <scope>NUCLEOTIDE SEQUENCE</scope>
    <source>
        <strain evidence="9">Duluth1</strain>
        <tissue evidence="9">Whole animal</tissue>
    </source>
</reference>
<dbReference type="InterPro" id="IPR006593">
    <property type="entry name" value="Cyt_b561/ferric_Rdtase_TM"/>
</dbReference>
<evidence type="ECO:0000256" key="6">
    <source>
        <dbReference type="ARBA" id="ARBA00023136"/>
    </source>
</evidence>
<sequence length="276" mass="32098">MARGPSHKGNILPHDIVVGNLPLASPEEVSLDVGADITGRARYHLVKAHACLMLLAWIFFAPIGLIWMKYYTTMWPNSRFLGQKYWLVTHFNCRVWVVILVIISVILIFIEAGGWSYFHKLPQKAHPILGIIVFICIIVIPILFLIRCLEDHTCRPIGNWFYWLFWTIAFCLAVVNLFIGMEFGKAMVPWWLTWIICIFFLFNFVCEIILEVHQCCTHKKNKENRKKWELQKKENPNVHIPEPWPAGRIFKRNVLYTHFIVCLIVVIIAVITVAVS</sequence>
<evidence type="ECO:0000256" key="2">
    <source>
        <dbReference type="ARBA" id="ARBA00022448"/>
    </source>
</evidence>
<dbReference type="Gene3D" id="1.20.120.1770">
    <property type="match status" value="1"/>
</dbReference>
<gene>
    <name evidence="9" type="ORF">DPMN_083958</name>
</gene>
<dbReference type="Proteomes" id="UP000828390">
    <property type="component" value="Unassembled WGS sequence"/>
</dbReference>
<evidence type="ECO:0000256" key="7">
    <source>
        <dbReference type="SAM" id="Phobius"/>
    </source>
</evidence>
<feature type="transmembrane region" description="Helical" evidence="7">
    <location>
        <begin position="160"/>
        <end position="179"/>
    </location>
</feature>
<dbReference type="CDD" id="cd08760">
    <property type="entry name" value="Cyt_b561_FRRS1_like"/>
    <property type="match status" value="1"/>
</dbReference>
<keyword evidence="4" id="KW-0249">Electron transport</keyword>
<organism evidence="9 10">
    <name type="scientific">Dreissena polymorpha</name>
    <name type="common">Zebra mussel</name>
    <name type="synonym">Mytilus polymorpha</name>
    <dbReference type="NCBI Taxonomy" id="45954"/>
    <lineage>
        <taxon>Eukaryota</taxon>
        <taxon>Metazoa</taxon>
        <taxon>Spiralia</taxon>
        <taxon>Lophotrochozoa</taxon>
        <taxon>Mollusca</taxon>
        <taxon>Bivalvia</taxon>
        <taxon>Autobranchia</taxon>
        <taxon>Heteroconchia</taxon>
        <taxon>Euheterodonta</taxon>
        <taxon>Imparidentia</taxon>
        <taxon>Neoheterodontei</taxon>
        <taxon>Myida</taxon>
        <taxon>Dreissenoidea</taxon>
        <taxon>Dreissenidae</taxon>
        <taxon>Dreissena</taxon>
    </lineage>
</organism>
<evidence type="ECO:0000256" key="1">
    <source>
        <dbReference type="ARBA" id="ARBA00004370"/>
    </source>
</evidence>
<dbReference type="AlphaFoldDB" id="A0A9D3Y9S2"/>
<evidence type="ECO:0000256" key="3">
    <source>
        <dbReference type="ARBA" id="ARBA00022692"/>
    </source>
</evidence>
<feature type="transmembrane region" description="Helical" evidence="7">
    <location>
        <begin position="128"/>
        <end position="148"/>
    </location>
</feature>
<accession>A0A9D3Y9S2</accession>
<dbReference type="PANTHER" id="PTHR23130:SF171">
    <property type="entry name" value="OS01G0895300 PROTEIN"/>
    <property type="match status" value="1"/>
</dbReference>
<feature type="transmembrane region" description="Helical" evidence="7">
    <location>
        <begin position="52"/>
        <end position="72"/>
    </location>
</feature>
<feature type="transmembrane region" description="Helical" evidence="7">
    <location>
        <begin position="191"/>
        <end position="210"/>
    </location>
</feature>
<keyword evidence="10" id="KW-1185">Reference proteome</keyword>
<dbReference type="PANTHER" id="PTHR23130">
    <property type="entry name" value="CYTOCHROME B561 AND DOMON DOMAIN-CONTAINING PROTEIN"/>
    <property type="match status" value="1"/>
</dbReference>
<evidence type="ECO:0000256" key="5">
    <source>
        <dbReference type="ARBA" id="ARBA00022989"/>
    </source>
</evidence>
<name>A0A9D3Y9S2_DREPO</name>